<organism evidence="5 6">
    <name type="scientific">Frankliniella occidentalis</name>
    <name type="common">Western flower thrips</name>
    <name type="synonym">Euthrips occidentalis</name>
    <dbReference type="NCBI Taxonomy" id="133901"/>
    <lineage>
        <taxon>Eukaryota</taxon>
        <taxon>Metazoa</taxon>
        <taxon>Ecdysozoa</taxon>
        <taxon>Arthropoda</taxon>
        <taxon>Hexapoda</taxon>
        <taxon>Insecta</taxon>
        <taxon>Pterygota</taxon>
        <taxon>Neoptera</taxon>
        <taxon>Paraneoptera</taxon>
        <taxon>Thysanoptera</taxon>
        <taxon>Terebrantia</taxon>
        <taxon>Thripoidea</taxon>
        <taxon>Thripidae</taxon>
        <taxon>Frankliniella</taxon>
    </lineage>
</organism>
<evidence type="ECO:0000256" key="3">
    <source>
        <dbReference type="ARBA" id="ARBA00060902"/>
    </source>
</evidence>
<evidence type="ECO:0000256" key="1">
    <source>
        <dbReference type="ARBA" id="ARBA00022729"/>
    </source>
</evidence>
<evidence type="ECO:0000256" key="4">
    <source>
        <dbReference type="SAM" id="SignalP"/>
    </source>
</evidence>
<reference evidence="6" key="1">
    <citation type="submission" date="2025-08" db="UniProtKB">
        <authorList>
            <consortium name="RefSeq"/>
        </authorList>
    </citation>
    <scope>IDENTIFICATION</scope>
    <source>
        <tissue evidence="6">Whole organism</tissue>
    </source>
</reference>
<dbReference type="OrthoDB" id="8186595at2759"/>
<evidence type="ECO:0000313" key="6">
    <source>
        <dbReference type="RefSeq" id="XP_026274806.1"/>
    </source>
</evidence>
<sequence length="248" mass="27143">MRALLLALCLAGASAAKLPSYLGPQCSQSAPPAELSACAEQRAKAGLPYLANGDKKLRVPSMRPLVVPKMSLAQGTPQVGLNVTWEPAEIWGLDESRVFNMRMNYAKRTNEFDVIIPRFTLAGLYKSKGRVLLLPVSGNGKSNVTVTNLKVHYKYEFPSRKGADGKEYFDIVNTDIAITGADHMVVDFENIFNGDPVIGRQINVFLNENWRELIREMGPGMAEATGQVVLLVVKGLANHVPVNEMFAP</sequence>
<dbReference type="Proteomes" id="UP000504606">
    <property type="component" value="Unplaced"/>
</dbReference>
<evidence type="ECO:0000256" key="2">
    <source>
        <dbReference type="ARBA" id="ARBA00023108"/>
    </source>
</evidence>
<feature type="chain" id="PRO_5026799178" evidence="4">
    <location>
        <begin position="16"/>
        <end position="248"/>
    </location>
</feature>
<dbReference type="KEGG" id="foc:113204019"/>
<keyword evidence="5" id="KW-1185">Reference proteome</keyword>
<dbReference type="InterPro" id="IPR010562">
    <property type="entry name" value="Haemolymph_juvenile_hormone-bd"/>
</dbReference>
<dbReference type="GO" id="GO:0007623">
    <property type="term" value="P:circadian rhythm"/>
    <property type="evidence" value="ECO:0007669"/>
    <property type="project" value="UniProtKB-ARBA"/>
</dbReference>
<dbReference type="PANTHER" id="PTHR11008">
    <property type="entry name" value="PROTEIN TAKEOUT-LIKE PROTEIN"/>
    <property type="match status" value="1"/>
</dbReference>
<dbReference type="SMART" id="SM00700">
    <property type="entry name" value="JHBP"/>
    <property type="match status" value="1"/>
</dbReference>
<feature type="signal peptide" evidence="4">
    <location>
        <begin position="1"/>
        <end position="15"/>
    </location>
</feature>
<keyword evidence="2" id="KW-0090">Biological rhythms</keyword>
<dbReference type="PANTHER" id="PTHR11008:SF32">
    <property type="entry name" value="CIRCADIAN CLOCK-CONTROLLED PROTEIN DAYWAKE-RELATED"/>
    <property type="match status" value="1"/>
</dbReference>
<name>A0A6J1S7W2_FRAOC</name>
<comment type="similarity">
    <text evidence="3">Belongs to the TO family.</text>
</comment>
<protein>
    <submittedName>
        <fullName evidence="6">Protein takeout-like</fullName>
    </submittedName>
</protein>
<accession>A0A6J1S7W2</accession>
<dbReference type="GeneID" id="113204019"/>
<evidence type="ECO:0000313" key="5">
    <source>
        <dbReference type="Proteomes" id="UP000504606"/>
    </source>
</evidence>
<dbReference type="FunFam" id="3.15.10.30:FF:000001">
    <property type="entry name" value="Takeout-like protein 1"/>
    <property type="match status" value="1"/>
</dbReference>
<proteinExistence type="inferred from homology"/>
<gene>
    <name evidence="6" type="primary">LOC113204019</name>
</gene>
<dbReference type="RefSeq" id="XP_026274806.1">
    <property type="nucleotide sequence ID" value="XM_026419021.2"/>
</dbReference>
<keyword evidence="1 4" id="KW-0732">Signal</keyword>
<dbReference type="InterPro" id="IPR038606">
    <property type="entry name" value="To_sf"/>
</dbReference>
<dbReference type="Pfam" id="PF06585">
    <property type="entry name" value="JHBP"/>
    <property type="match status" value="1"/>
</dbReference>
<dbReference type="GO" id="GO:0005615">
    <property type="term" value="C:extracellular space"/>
    <property type="evidence" value="ECO:0007669"/>
    <property type="project" value="TreeGrafter"/>
</dbReference>
<dbReference type="AlphaFoldDB" id="A0A6J1S7W2"/>
<dbReference type="Gene3D" id="3.15.10.30">
    <property type="entry name" value="Haemolymph juvenile hormone binding protein"/>
    <property type="match status" value="1"/>
</dbReference>